<feature type="region of interest" description="Disordered" evidence="1">
    <location>
        <begin position="1"/>
        <end position="61"/>
    </location>
</feature>
<evidence type="ECO:0000313" key="3">
    <source>
        <dbReference type="Proteomes" id="UP000030645"/>
    </source>
</evidence>
<evidence type="ECO:0000256" key="1">
    <source>
        <dbReference type="SAM" id="MobiDB-lite"/>
    </source>
</evidence>
<reference evidence="3" key="1">
    <citation type="submission" date="2013-01" db="EMBL/GenBank/DDBJ databases">
        <title>Draft Genome Sequence of a Mulberry Tree, Morus notabilis C.K. Schneid.</title>
        <authorList>
            <person name="He N."/>
            <person name="Zhao S."/>
        </authorList>
    </citation>
    <scope>NUCLEOTIDE SEQUENCE</scope>
</reference>
<sequence>MKDDNLGESPLPIDDAEDGTIKRKRITKDSEDRGGKTRKVPMGPVDDIPAVGTALQAHRQQ</sequence>
<dbReference type="EMBL" id="KE346356">
    <property type="protein sequence ID" value="EXC35103.1"/>
    <property type="molecule type" value="Genomic_DNA"/>
</dbReference>
<evidence type="ECO:0000313" key="2">
    <source>
        <dbReference type="EMBL" id="EXC35103.1"/>
    </source>
</evidence>
<name>W9SCD6_9ROSA</name>
<dbReference type="Proteomes" id="UP000030645">
    <property type="component" value="Unassembled WGS sequence"/>
</dbReference>
<gene>
    <name evidence="2" type="ORF">L484_021465</name>
</gene>
<dbReference type="AlphaFoldDB" id="W9SCD6"/>
<accession>W9SCD6</accession>
<protein>
    <submittedName>
        <fullName evidence="2">Uncharacterized protein</fullName>
    </submittedName>
</protein>
<keyword evidence="3" id="KW-1185">Reference proteome</keyword>
<proteinExistence type="predicted"/>
<organism evidence="2 3">
    <name type="scientific">Morus notabilis</name>
    <dbReference type="NCBI Taxonomy" id="981085"/>
    <lineage>
        <taxon>Eukaryota</taxon>
        <taxon>Viridiplantae</taxon>
        <taxon>Streptophyta</taxon>
        <taxon>Embryophyta</taxon>
        <taxon>Tracheophyta</taxon>
        <taxon>Spermatophyta</taxon>
        <taxon>Magnoliopsida</taxon>
        <taxon>eudicotyledons</taxon>
        <taxon>Gunneridae</taxon>
        <taxon>Pentapetalae</taxon>
        <taxon>rosids</taxon>
        <taxon>fabids</taxon>
        <taxon>Rosales</taxon>
        <taxon>Moraceae</taxon>
        <taxon>Moreae</taxon>
        <taxon>Morus</taxon>
    </lineage>
</organism>